<feature type="signal peptide" evidence="3">
    <location>
        <begin position="1"/>
        <end position="20"/>
    </location>
</feature>
<dbReference type="Proteomes" id="UP000002791">
    <property type="component" value="Chromosome"/>
</dbReference>
<dbReference type="Gene3D" id="2.70.70.10">
    <property type="entry name" value="Glucose Permease (Domain IIA)"/>
    <property type="match status" value="1"/>
</dbReference>
<accession>H5XPL2</accession>
<feature type="chain" id="PRO_5003601941" evidence="3">
    <location>
        <begin position="21"/>
        <end position="189"/>
    </location>
</feature>
<evidence type="ECO:0000313" key="6">
    <source>
        <dbReference type="Proteomes" id="UP000002791"/>
    </source>
</evidence>
<name>H5XPL2_9PSEU</name>
<dbReference type="SUPFAM" id="SSF51261">
    <property type="entry name" value="Duplicated hybrid motif"/>
    <property type="match status" value="1"/>
</dbReference>
<gene>
    <name evidence="5" type="ORF">SaccyDRAFT_1148</name>
</gene>
<evidence type="ECO:0000256" key="3">
    <source>
        <dbReference type="SAM" id="SignalP"/>
    </source>
</evidence>
<dbReference type="eggNOG" id="COG0739">
    <property type="taxonomic scope" value="Bacteria"/>
</dbReference>
<evidence type="ECO:0000313" key="5">
    <source>
        <dbReference type="EMBL" id="EHR60059.1"/>
    </source>
</evidence>
<dbReference type="PANTHER" id="PTHR21666">
    <property type="entry name" value="PEPTIDASE-RELATED"/>
    <property type="match status" value="1"/>
</dbReference>
<dbReference type="RefSeq" id="WP_005454418.1">
    <property type="nucleotide sequence ID" value="NZ_CM001440.1"/>
</dbReference>
<dbReference type="InterPro" id="IPR011055">
    <property type="entry name" value="Dup_hybrid_motif"/>
</dbReference>
<evidence type="ECO:0000259" key="4">
    <source>
        <dbReference type="Pfam" id="PF01551"/>
    </source>
</evidence>
<reference evidence="5 6" key="1">
    <citation type="submission" date="2011-11" db="EMBL/GenBank/DDBJ databases">
        <title>The Noncontiguous Finished sequence of Saccharomonospora cyanea NA-134.</title>
        <authorList>
            <consortium name="US DOE Joint Genome Institute"/>
            <person name="Lucas S."/>
            <person name="Han J."/>
            <person name="Lapidus A."/>
            <person name="Cheng J.-F."/>
            <person name="Goodwin L."/>
            <person name="Pitluck S."/>
            <person name="Peters L."/>
            <person name="Ovchinnikova G."/>
            <person name="Lu M."/>
            <person name="Detter J.C."/>
            <person name="Han C."/>
            <person name="Tapia R."/>
            <person name="Land M."/>
            <person name="Hauser L."/>
            <person name="Kyrpides N."/>
            <person name="Ivanova N."/>
            <person name="Pagani I."/>
            <person name="Brambilla E.-M."/>
            <person name="Klenk H.-P."/>
            <person name="Woyke T."/>
        </authorList>
    </citation>
    <scope>NUCLEOTIDE SEQUENCE [LARGE SCALE GENOMIC DNA]</scope>
    <source>
        <strain evidence="5 6">NA-134</strain>
    </source>
</reference>
<proteinExistence type="predicted"/>
<dbReference type="Pfam" id="PF01551">
    <property type="entry name" value="Peptidase_M23"/>
    <property type="match status" value="1"/>
</dbReference>
<dbReference type="InterPro" id="IPR050570">
    <property type="entry name" value="Cell_wall_metabolism_enzyme"/>
</dbReference>
<dbReference type="InterPro" id="IPR016047">
    <property type="entry name" value="M23ase_b-sheet_dom"/>
</dbReference>
<feature type="domain" description="M23ase beta-sheet core" evidence="4">
    <location>
        <begin position="73"/>
        <end position="167"/>
    </location>
</feature>
<feature type="region of interest" description="Disordered" evidence="2">
    <location>
        <begin position="32"/>
        <end position="55"/>
    </location>
</feature>
<protein>
    <submittedName>
        <fullName evidence="5">Metalloendopeptidase-like membrane protein</fullName>
    </submittedName>
</protein>
<sequence length="189" mass="19576">MAALTALVGALLLTAGVAPAVTGPVAPEAWAEQAEASTSADPRADPPRFSWPLEGRPSVVRTFDRPPGPYGPGHRGVDLAATTGQDVLASSEGIVVFAGRVAGRGVVSIDHDGGVRTTYEPVVWKVSAGERVYGGQAIGTVAAGHPGCPVEACLHWGVRRGSDYLDPLRIVVPNAALRLKPWVVTHVPP</sequence>
<dbReference type="CDD" id="cd12797">
    <property type="entry name" value="M23_peptidase"/>
    <property type="match status" value="1"/>
</dbReference>
<evidence type="ECO:0000256" key="1">
    <source>
        <dbReference type="ARBA" id="ARBA00022729"/>
    </source>
</evidence>
<dbReference type="GO" id="GO:0004222">
    <property type="term" value="F:metalloendopeptidase activity"/>
    <property type="evidence" value="ECO:0007669"/>
    <property type="project" value="TreeGrafter"/>
</dbReference>
<dbReference type="AlphaFoldDB" id="H5XPL2"/>
<dbReference type="PANTHER" id="PTHR21666:SF289">
    <property type="entry name" value="L-ALA--D-GLU ENDOPEPTIDASE"/>
    <property type="match status" value="1"/>
</dbReference>
<dbReference type="STRING" id="882082.SaccyDRAFT_1148"/>
<organism evidence="5 6">
    <name type="scientific">Saccharomonospora cyanea NA-134</name>
    <dbReference type="NCBI Taxonomy" id="882082"/>
    <lineage>
        <taxon>Bacteria</taxon>
        <taxon>Bacillati</taxon>
        <taxon>Actinomycetota</taxon>
        <taxon>Actinomycetes</taxon>
        <taxon>Pseudonocardiales</taxon>
        <taxon>Pseudonocardiaceae</taxon>
        <taxon>Saccharomonospora</taxon>
    </lineage>
</organism>
<keyword evidence="1 3" id="KW-0732">Signal</keyword>
<dbReference type="HOGENOM" id="CLU_077601_1_2_11"/>
<keyword evidence="6" id="KW-1185">Reference proteome</keyword>
<dbReference type="EMBL" id="CM001440">
    <property type="protein sequence ID" value="EHR60059.1"/>
    <property type="molecule type" value="Genomic_DNA"/>
</dbReference>
<evidence type="ECO:0000256" key="2">
    <source>
        <dbReference type="SAM" id="MobiDB-lite"/>
    </source>
</evidence>